<feature type="transmembrane region" description="Helical" evidence="1">
    <location>
        <begin position="138"/>
        <end position="158"/>
    </location>
</feature>
<sequence>MTRSRPFFSIDAAPRKASNRFSVLDGGPSTLNTLAWVAALMAGAACSIAAAFYLNQGVVLPAGLAHPGSIATTAFGTAVPAFANTAVLIALHSALEQRLATDRFLEGIALNGAFAFANLNLLPAADRLFRRDPTLCEMLLFFTSVAQGLIPFFTTFVWEKHAAMYTYKVKHSSTPAPLSTARKASPYALIMATLGSAYVAWAPRR</sequence>
<evidence type="ECO:0000256" key="1">
    <source>
        <dbReference type="SAM" id="Phobius"/>
    </source>
</evidence>
<feature type="transmembrane region" description="Helical" evidence="1">
    <location>
        <begin position="34"/>
        <end position="54"/>
    </location>
</feature>
<dbReference type="AlphaFoldDB" id="A0A084B4P1"/>
<dbReference type="Proteomes" id="UP000028045">
    <property type="component" value="Unassembled WGS sequence"/>
</dbReference>
<dbReference type="HOGENOM" id="CLU_1338293_0_0_1"/>
<proteinExistence type="predicted"/>
<organism evidence="2 3">
    <name type="scientific">Stachybotrys chartarum (strain CBS 109288 / IBT 7711)</name>
    <name type="common">Toxic black mold</name>
    <name type="synonym">Stilbospora chartarum</name>
    <dbReference type="NCBI Taxonomy" id="1280523"/>
    <lineage>
        <taxon>Eukaryota</taxon>
        <taxon>Fungi</taxon>
        <taxon>Dikarya</taxon>
        <taxon>Ascomycota</taxon>
        <taxon>Pezizomycotina</taxon>
        <taxon>Sordariomycetes</taxon>
        <taxon>Hypocreomycetidae</taxon>
        <taxon>Hypocreales</taxon>
        <taxon>Stachybotryaceae</taxon>
        <taxon>Stachybotrys</taxon>
    </lineage>
</organism>
<protein>
    <submittedName>
        <fullName evidence="2">Uncharacterized protein</fullName>
    </submittedName>
</protein>
<keyword evidence="1" id="KW-1133">Transmembrane helix</keyword>
<keyword evidence="1" id="KW-0472">Membrane</keyword>
<name>A0A084B4P1_STACB</name>
<gene>
    <name evidence="2" type="ORF">S7711_09468</name>
</gene>
<feature type="transmembrane region" description="Helical" evidence="1">
    <location>
        <begin position="107"/>
        <end position="126"/>
    </location>
</feature>
<evidence type="ECO:0000313" key="3">
    <source>
        <dbReference type="Proteomes" id="UP000028045"/>
    </source>
</evidence>
<reference evidence="2 3" key="1">
    <citation type="journal article" date="2014" name="BMC Genomics">
        <title>Comparative genome sequencing reveals chemotype-specific gene clusters in the toxigenic black mold Stachybotrys.</title>
        <authorList>
            <person name="Semeiks J."/>
            <person name="Borek D."/>
            <person name="Otwinowski Z."/>
            <person name="Grishin N.V."/>
        </authorList>
    </citation>
    <scope>NUCLEOTIDE SEQUENCE [LARGE SCALE GENOMIC DNA]</scope>
    <source>
        <strain evidence="3">CBS 109288 / IBT 7711</strain>
    </source>
</reference>
<keyword evidence="1" id="KW-0812">Transmembrane</keyword>
<feature type="transmembrane region" description="Helical" evidence="1">
    <location>
        <begin position="74"/>
        <end position="95"/>
    </location>
</feature>
<dbReference type="OrthoDB" id="10300413at2759"/>
<keyword evidence="3" id="KW-1185">Reference proteome</keyword>
<evidence type="ECO:0000313" key="2">
    <source>
        <dbReference type="EMBL" id="KEY72520.1"/>
    </source>
</evidence>
<dbReference type="EMBL" id="KL648073">
    <property type="protein sequence ID" value="KEY72520.1"/>
    <property type="molecule type" value="Genomic_DNA"/>
</dbReference>
<accession>A0A084B4P1</accession>